<dbReference type="RefSeq" id="WP_007572746.1">
    <property type="nucleotide sequence ID" value="NZ_BPTS01000001.1"/>
</dbReference>
<dbReference type="InterPro" id="IPR041607">
    <property type="entry name" value="HU-HIG"/>
</dbReference>
<dbReference type="HOGENOM" id="CLU_078159_1_0_10"/>
<dbReference type="AlphaFoldDB" id="F8NB90"/>
<protein>
    <recommendedName>
        <fullName evidence="2">HU domain-containing protein</fullName>
    </recommendedName>
</protein>
<dbReference type="EMBL" id="GL945017">
    <property type="protein sequence ID" value="EGN55908.1"/>
    <property type="molecule type" value="Genomic_DNA"/>
</dbReference>
<evidence type="ECO:0000313" key="4">
    <source>
        <dbReference type="Proteomes" id="UP000002772"/>
    </source>
</evidence>
<sequence>MEIKFDIHTIKNADGKGNGHAYVQLEAGTPITDDELAGNIEASCSLTRADVKAVLAALRYHIRQELECGRRFHLPGIGYFSLSAGLSQPTDGKRVTGNDVWLRGINFLPESSLTGEVRKGVSFTRSKRATSSIEYTEDELMKKLNEYHVDHRFITRQAMRDSFGLSGYMADKWLTRLVGQGKLKKEGNRHAPLYFWA</sequence>
<dbReference type="OrthoDB" id="1097035at2"/>
<dbReference type="Proteomes" id="UP000002772">
    <property type="component" value="Unassembled WGS sequence"/>
</dbReference>
<dbReference type="eggNOG" id="COG0776">
    <property type="taxonomic scope" value="Bacteria"/>
</dbReference>
<organism evidence="3 4">
    <name type="scientific">Hallella multisaccharivorax DSM 17128</name>
    <dbReference type="NCBI Taxonomy" id="688246"/>
    <lineage>
        <taxon>Bacteria</taxon>
        <taxon>Pseudomonadati</taxon>
        <taxon>Bacteroidota</taxon>
        <taxon>Bacteroidia</taxon>
        <taxon>Bacteroidales</taxon>
        <taxon>Prevotellaceae</taxon>
        <taxon>Hallella</taxon>
    </lineage>
</organism>
<evidence type="ECO:0000313" key="3">
    <source>
        <dbReference type="EMBL" id="EGN55908.1"/>
    </source>
</evidence>
<dbReference type="Gene3D" id="4.10.520.10">
    <property type="entry name" value="IHF-like DNA-binding proteins"/>
    <property type="match status" value="1"/>
</dbReference>
<reference evidence="4" key="1">
    <citation type="journal article" date="2011" name="Stand. Genomic Sci.">
        <title>Non-contiguous finished genome sequence of the opportunistic oral pathogen Prevotella multisaccharivorax type strain (PPPA20).</title>
        <authorList>
            <person name="Pati A."/>
            <person name="Gronow S."/>
            <person name="Lu M."/>
            <person name="Lapidus A."/>
            <person name="Nolan M."/>
            <person name="Lucas S."/>
            <person name="Hammon N."/>
            <person name="Deshpande S."/>
            <person name="Cheng J.F."/>
            <person name="Tapia R."/>
            <person name="Han C."/>
            <person name="Goodwin L."/>
            <person name="Pitluck S."/>
            <person name="Liolios K."/>
            <person name="Pagani I."/>
            <person name="Mavromatis K."/>
            <person name="Mikhailova N."/>
            <person name="Huntemann M."/>
            <person name="Chen A."/>
            <person name="Palaniappan K."/>
            <person name="Land M."/>
            <person name="Hauser L."/>
            <person name="Detter J.C."/>
            <person name="Brambilla E.M."/>
            <person name="Rohde M."/>
            <person name="Goker M."/>
            <person name="Woyke T."/>
            <person name="Bristow J."/>
            <person name="Eisen J.A."/>
            <person name="Markowitz V."/>
            <person name="Hugenholtz P."/>
            <person name="Kyrpides N.C."/>
            <person name="Klenk H.P."/>
            <person name="Ivanova N."/>
        </authorList>
    </citation>
    <scope>NUCLEOTIDE SEQUENCE [LARGE SCALE GENOMIC DNA]</scope>
    <source>
        <strain evidence="4">DSM 17128</strain>
    </source>
</reference>
<evidence type="ECO:0000256" key="1">
    <source>
        <dbReference type="ARBA" id="ARBA00023125"/>
    </source>
</evidence>
<dbReference type="SUPFAM" id="SSF47729">
    <property type="entry name" value="IHF-like DNA-binding proteins"/>
    <property type="match status" value="1"/>
</dbReference>
<accession>F8NB90</accession>
<evidence type="ECO:0000259" key="2">
    <source>
        <dbReference type="Pfam" id="PF18291"/>
    </source>
</evidence>
<dbReference type="InterPro" id="IPR010992">
    <property type="entry name" value="IHF-like_DNA-bd_dom_sf"/>
</dbReference>
<keyword evidence="4" id="KW-1185">Reference proteome</keyword>
<proteinExistence type="predicted"/>
<dbReference type="STRING" id="688246.Premu_0426"/>
<dbReference type="GO" id="GO:0003677">
    <property type="term" value="F:DNA binding"/>
    <property type="evidence" value="ECO:0007669"/>
    <property type="project" value="UniProtKB-KW"/>
</dbReference>
<gene>
    <name evidence="3" type="ORF">Premu_0426</name>
</gene>
<name>F8NB90_9BACT</name>
<feature type="domain" description="HU" evidence="2">
    <location>
        <begin position="1"/>
        <end position="125"/>
    </location>
</feature>
<dbReference type="Pfam" id="PF18291">
    <property type="entry name" value="HU-HIG"/>
    <property type="match status" value="1"/>
</dbReference>
<keyword evidence="1" id="KW-0238">DNA-binding</keyword>